<feature type="region of interest" description="Disordered" evidence="1">
    <location>
        <begin position="449"/>
        <end position="475"/>
    </location>
</feature>
<dbReference type="Pfam" id="PF02627">
    <property type="entry name" value="CMD"/>
    <property type="match status" value="1"/>
</dbReference>
<evidence type="ECO:0000313" key="4">
    <source>
        <dbReference type="EMBL" id="MYM20653.1"/>
    </source>
</evidence>
<feature type="domain" description="Carboxymuconolactone decarboxylase-like" evidence="2">
    <location>
        <begin position="360"/>
        <end position="441"/>
    </location>
</feature>
<evidence type="ECO:0000256" key="1">
    <source>
        <dbReference type="SAM" id="MobiDB-lite"/>
    </source>
</evidence>
<dbReference type="GO" id="GO:0051920">
    <property type="term" value="F:peroxiredoxin activity"/>
    <property type="evidence" value="ECO:0007669"/>
    <property type="project" value="InterPro"/>
</dbReference>
<keyword evidence="5" id="KW-1185">Reference proteome</keyword>
<dbReference type="PANTHER" id="PTHR33570">
    <property type="entry name" value="4-CARBOXYMUCONOLACTONE DECARBOXYLASE FAMILY PROTEIN"/>
    <property type="match status" value="1"/>
</dbReference>
<feature type="domain" description="AB hydrolase-1" evidence="3">
    <location>
        <begin position="25"/>
        <end position="257"/>
    </location>
</feature>
<dbReference type="InterPro" id="IPR029058">
    <property type="entry name" value="AB_hydrolase_fold"/>
</dbReference>
<feature type="region of interest" description="Disordered" evidence="1">
    <location>
        <begin position="288"/>
        <end position="329"/>
    </location>
</feature>
<comment type="caution">
    <text evidence="4">The sequence shown here is derived from an EMBL/GenBank/DDBJ whole genome shotgun (WGS) entry which is preliminary data.</text>
</comment>
<dbReference type="PANTHER" id="PTHR33570:SF2">
    <property type="entry name" value="CARBOXYMUCONOLACTONE DECARBOXYLASE-LIKE DOMAIN-CONTAINING PROTEIN"/>
    <property type="match status" value="1"/>
</dbReference>
<gene>
    <name evidence="4" type="ORF">GSY69_11955</name>
</gene>
<dbReference type="Gene3D" id="1.20.1290.10">
    <property type="entry name" value="AhpD-like"/>
    <property type="match status" value="1"/>
</dbReference>
<protein>
    <submittedName>
        <fullName evidence="4">Alpha/beta fold hydrolase</fullName>
    </submittedName>
</protein>
<feature type="compositionally biased region" description="Low complexity" evidence="1">
    <location>
        <begin position="306"/>
        <end position="316"/>
    </location>
</feature>
<keyword evidence="4" id="KW-0378">Hydrolase</keyword>
<dbReference type="InterPro" id="IPR029032">
    <property type="entry name" value="AhpD-like"/>
</dbReference>
<name>A0A6N9H9F8_9MICO</name>
<dbReference type="SUPFAM" id="SSF69118">
    <property type="entry name" value="AhpD-like"/>
    <property type="match status" value="1"/>
</dbReference>
<dbReference type="EMBL" id="WWEQ01000065">
    <property type="protein sequence ID" value="MYM20653.1"/>
    <property type="molecule type" value="Genomic_DNA"/>
</dbReference>
<dbReference type="InterPro" id="IPR052512">
    <property type="entry name" value="4CMD/NDH-1_regulator"/>
</dbReference>
<sequence>MTLALTAARLPSTGPTTGLAQTLVVLPSLGTAADPLWGAAARALPADVRVVAIDLPGHGRSRSPWEAPGAATTVAELADAVLEAIDSTLDVERFAVAGDSIGGAIALQLALDYPERIARAGVLCSGAQLGDPGAWEERAQLVESAGTPTQIIGSAQRWFAPGFIASHPETTAALLHSLQNADRFAYAALCRALAEFDLRGRLDDVAVPVLAVAGARDQPAPPENLSLIADGVQDGTFVELPDVAHLAPAEAPARVAQLLCEFVLEGDARAGEPAGGGAESGAATAIPLAGAPATPDRSGGQGGDPNGAPGADGQPARTSAGLANLTREQVREEGMRVRREVLSDAHVERAEAAADDFTRDFQDLISRYAWGEIWTRPGLDRRMRSAVTLTAMLAGSHHDELAMHVRAALRNGLTREEIKEILLQCAIYCSVPSANTAFAIASRVLAEGEAHEGRGSRPGPADPPRPASEAGPHRG</sequence>
<dbReference type="GO" id="GO:0016787">
    <property type="term" value="F:hydrolase activity"/>
    <property type="evidence" value="ECO:0007669"/>
    <property type="project" value="UniProtKB-KW"/>
</dbReference>
<reference evidence="4 5" key="1">
    <citation type="submission" date="2020-01" db="EMBL/GenBank/DDBJ databases">
        <authorList>
            <person name="Deng T."/>
        </authorList>
    </citation>
    <scope>NUCLEOTIDE SEQUENCE [LARGE SCALE GENOMIC DNA]</scope>
    <source>
        <strain evidence="4 5">5221</strain>
    </source>
</reference>
<dbReference type="Pfam" id="PF12697">
    <property type="entry name" value="Abhydrolase_6"/>
    <property type="match status" value="1"/>
</dbReference>
<organism evidence="4 5">
    <name type="scientific">Brevibacterium rongguiense</name>
    <dbReference type="NCBI Taxonomy" id="2695267"/>
    <lineage>
        <taxon>Bacteria</taxon>
        <taxon>Bacillati</taxon>
        <taxon>Actinomycetota</taxon>
        <taxon>Actinomycetes</taxon>
        <taxon>Micrococcales</taxon>
        <taxon>Brevibacteriaceae</taxon>
        <taxon>Brevibacterium</taxon>
    </lineage>
</organism>
<dbReference type="InterPro" id="IPR000073">
    <property type="entry name" value="AB_hydrolase_1"/>
</dbReference>
<dbReference type="PRINTS" id="PR00111">
    <property type="entry name" value="ABHYDROLASE"/>
</dbReference>
<evidence type="ECO:0000259" key="2">
    <source>
        <dbReference type="Pfam" id="PF02627"/>
    </source>
</evidence>
<evidence type="ECO:0000313" key="5">
    <source>
        <dbReference type="Proteomes" id="UP000469215"/>
    </source>
</evidence>
<dbReference type="Proteomes" id="UP000469215">
    <property type="component" value="Unassembled WGS sequence"/>
</dbReference>
<dbReference type="Gene3D" id="3.40.50.1820">
    <property type="entry name" value="alpha/beta hydrolase"/>
    <property type="match status" value="1"/>
</dbReference>
<dbReference type="InterPro" id="IPR003779">
    <property type="entry name" value="CMD-like"/>
</dbReference>
<dbReference type="SUPFAM" id="SSF53474">
    <property type="entry name" value="alpha/beta-Hydrolases"/>
    <property type="match status" value="1"/>
</dbReference>
<dbReference type="AlphaFoldDB" id="A0A6N9H9F8"/>
<accession>A0A6N9H9F8</accession>
<proteinExistence type="predicted"/>
<evidence type="ECO:0000259" key="3">
    <source>
        <dbReference type="Pfam" id="PF12697"/>
    </source>
</evidence>